<dbReference type="GO" id="GO:0006556">
    <property type="term" value="P:S-adenosylmethionine biosynthetic process"/>
    <property type="evidence" value="ECO:0007669"/>
    <property type="project" value="TreeGrafter"/>
</dbReference>
<keyword evidence="6" id="KW-0521">NADP</keyword>
<evidence type="ECO:0000313" key="9">
    <source>
        <dbReference type="Proteomes" id="UP000012153"/>
    </source>
</evidence>
<comment type="caution">
    <text evidence="8">The sequence shown here is derived from an EMBL/GenBank/DDBJ whole genome shotgun (WGS) entry which is preliminary data.</text>
</comment>
<dbReference type="SUPFAM" id="SSF51735">
    <property type="entry name" value="NAD(P)-binding Rossmann-fold domains"/>
    <property type="match status" value="1"/>
</dbReference>
<comment type="pathway">
    <text evidence="1 6">Carbohydrate biosynthesis; dTDP-L-rhamnose biosynthesis.</text>
</comment>
<dbReference type="Gene3D" id="3.40.50.720">
    <property type="entry name" value="NAD(P)-binding Rossmann-like Domain"/>
    <property type="match status" value="1"/>
</dbReference>
<dbReference type="InterPro" id="IPR036291">
    <property type="entry name" value="NAD(P)-bd_dom_sf"/>
</dbReference>
<evidence type="ECO:0000313" key="8">
    <source>
        <dbReference type="EMBL" id="EMO43152.1"/>
    </source>
</evidence>
<evidence type="ECO:0000259" key="7">
    <source>
        <dbReference type="Pfam" id="PF04321"/>
    </source>
</evidence>
<feature type="domain" description="RmlD-like substrate binding" evidence="7">
    <location>
        <begin position="8"/>
        <end position="162"/>
    </location>
</feature>
<dbReference type="CDD" id="cd08946">
    <property type="entry name" value="SDR_e"/>
    <property type="match status" value="1"/>
</dbReference>
<comment type="catalytic activity">
    <reaction evidence="5">
        <text>dTDP-beta-L-rhamnose + NADP(+) = dTDP-4-dehydro-beta-L-rhamnose + NADPH + H(+)</text>
        <dbReference type="Rhea" id="RHEA:21796"/>
        <dbReference type="ChEBI" id="CHEBI:15378"/>
        <dbReference type="ChEBI" id="CHEBI:57510"/>
        <dbReference type="ChEBI" id="CHEBI:57783"/>
        <dbReference type="ChEBI" id="CHEBI:58349"/>
        <dbReference type="ChEBI" id="CHEBI:62830"/>
        <dbReference type="EC" id="1.1.1.133"/>
    </reaction>
</comment>
<dbReference type="Proteomes" id="UP000012153">
    <property type="component" value="Unassembled WGS sequence"/>
</dbReference>
<keyword evidence="6" id="KW-0560">Oxidoreductase</keyword>
<comment type="similarity">
    <text evidence="2 6">Belongs to the dTDP-4-dehydrorhamnose reductase family.</text>
</comment>
<dbReference type="AlphaFoldDB" id="M6UDK4"/>
<dbReference type="GO" id="GO:0048269">
    <property type="term" value="C:methionine adenosyltransferase complex"/>
    <property type="evidence" value="ECO:0007669"/>
    <property type="project" value="TreeGrafter"/>
</dbReference>
<dbReference type="InterPro" id="IPR029903">
    <property type="entry name" value="RmlD-like-bd"/>
</dbReference>
<evidence type="ECO:0000256" key="2">
    <source>
        <dbReference type="ARBA" id="ARBA00010944"/>
    </source>
</evidence>
<protein>
    <recommendedName>
        <fullName evidence="4 6">dTDP-4-dehydrorhamnose reductase</fullName>
        <ecNumber evidence="3 6">1.1.1.133</ecNumber>
    </recommendedName>
</protein>
<sequence>MGNDLEPILITGASGYLGNNVLLKLESRGLHCIPVSAQGSIGIQCELTDNKQVAHLLDKIKPRLIVHCAASVPKIFSAYEDNIASEENIKMVRNISENAQCRIVFISSMTVYDQTINFPADELESLSPLTSYAKGKWEAEQIILKRKFDGDVALRLPGLFGLPRRSGLIYNAIKSALSGSKFDLSPNPGIWAAMLVEDAADYVVRASMVPIKDDLKIINIGYEGEFSIDTAVAEIARYCNLNYLPPSIIRRPFSMKLDRMKNYYCKAQINFNQRLKEFIDVVREDLKLIGNQS</sequence>
<evidence type="ECO:0000256" key="3">
    <source>
        <dbReference type="ARBA" id="ARBA00012929"/>
    </source>
</evidence>
<comment type="function">
    <text evidence="6">Catalyzes the reduction of dTDP-6-deoxy-L-lyxo-4-hexulose to yield dTDP-L-rhamnose.</text>
</comment>
<dbReference type="GO" id="GO:0008831">
    <property type="term" value="F:dTDP-4-dehydrorhamnose reductase activity"/>
    <property type="evidence" value="ECO:0007669"/>
    <property type="project" value="UniProtKB-EC"/>
</dbReference>
<dbReference type="EC" id="1.1.1.133" evidence="3 6"/>
<gene>
    <name evidence="8" type="ORF">LEP1GSC186_2508</name>
</gene>
<evidence type="ECO:0000256" key="6">
    <source>
        <dbReference type="RuleBase" id="RU364082"/>
    </source>
</evidence>
<dbReference type="InterPro" id="IPR005913">
    <property type="entry name" value="dTDP_dehydrorham_reduct"/>
</dbReference>
<name>M6UDK4_9LEPT</name>
<evidence type="ECO:0000256" key="1">
    <source>
        <dbReference type="ARBA" id="ARBA00004781"/>
    </source>
</evidence>
<reference evidence="8 9" key="1">
    <citation type="submission" date="2013-01" db="EMBL/GenBank/DDBJ databases">
        <authorList>
            <person name="Harkins D.M."/>
            <person name="Durkin A.S."/>
            <person name="Brinkac L.M."/>
            <person name="Haft D.H."/>
            <person name="Selengut J.D."/>
            <person name="Sanka R."/>
            <person name="DePew J."/>
            <person name="Purushe J."/>
            <person name="Matthias M.A."/>
            <person name="Vinetz J.M."/>
            <person name="Sutton G.G."/>
            <person name="Nierman W.C."/>
            <person name="Fouts D.E."/>
        </authorList>
    </citation>
    <scope>NUCLEOTIDE SEQUENCE [LARGE SCALE GENOMIC DNA]</scope>
    <source>
        <strain evidence="8 9">ZUN142</strain>
    </source>
</reference>
<dbReference type="Pfam" id="PF04321">
    <property type="entry name" value="RmlD_sub_bind"/>
    <property type="match status" value="1"/>
</dbReference>
<dbReference type="GO" id="GO:0048270">
    <property type="term" value="F:methionine adenosyltransferase regulator activity"/>
    <property type="evidence" value="ECO:0007669"/>
    <property type="project" value="TreeGrafter"/>
</dbReference>
<organism evidence="8 9">
    <name type="scientific">Leptospira noguchii serovar Autumnalis str. ZUN142</name>
    <dbReference type="NCBI Taxonomy" id="1085540"/>
    <lineage>
        <taxon>Bacteria</taxon>
        <taxon>Pseudomonadati</taxon>
        <taxon>Spirochaetota</taxon>
        <taxon>Spirochaetia</taxon>
        <taxon>Leptospirales</taxon>
        <taxon>Leptospiraceae</taxon>
        <taxon>Leptospira</taxon>
    </lineage>
</organism>
<accession>M6UDK4</accession>
<proteinExistence type="inferred from homology"/>
<dbReference type="PANTHER" id="PTHR10491:SF4">
    <property type="entry name" value="METHIONINE ADENOSYLTRANSFERASE 2 SUBUNIT BETA"/>
    <property type="match status" value="1"/>
</dbReference>
<evidence type="ECO:0000256" key="5">
    <source>
        <dbReference type="ARBA" id="ARBA00048200"/>
    </source>
</evidence>
<dbReference type="EMBL" id="AHOP02000001">
    <property type="protein sequence ID" value="EMO43152.1"/>
    <property type="molecule type" value="Genomic_DNA"/>
</dbReference>
<evidence type="ECO:0000256" key="4">
    <source>
        <dbReference type="ARBA" id="ARBA00017099"/>
    </source>
</evidence>
<dbReference type="PANTHER" id="PTHR10491">
    <property type="entry name" value="DTDP-4-DEHYDRORHAMNOSE REDUCTASE"/>
    <property type="match status" value="1"/>
</dbReference>
<dbReference type="UniPathway" id="UPA00124"/>
<dbReference type="GO" id="GO:0019305">
    <property type="term" value="P:dTDP-rhamnose biosynthetic process"/>
    <property type="evidence" value="ECO:0007669"/>
    <property type="project" value="UniProtKB-UniPathway"/>
</dbReference>